<dbReference type="PANTHER" id="PTHR12844">
    <property type="entry name" value="CONNECTOR ENCHANCER OF KINASE SUPPRESSOR OF RAS"/>
    <property type="match status" value="1"/>
</dbReference>
<accession>A0A8V5H328</accession>
<dbReference type="Ensembl" id="ENSMUNT00000026525.1">
    <property type="protein sequence ID" value="ENSMUNP00000023364.1"/>
    <property type="gene ID" value="ENSMUNG00000018032.1"/>
</dbReference>
<feature type="region of interest" description="Disordered" evidence="1">
    <location>
        <begin position="223"/>
        <end position="430"/>
    </location>
</feature>
<dbReference type="Pfam" id="PF00169">
    <property type="entry name" value="PH"/>
    <property type="match status" value="1"/>
</dbReference>
<organism evidence="2 3">
    <name type="scientific">Melopsittacus undulatus</name>
    <name type="common">Budgerigar</name>
    <name type="synonym">Psittacus undulatus</name>
    <dbReference type="NCBI Taxonomy" id="13146"/>
    <lineage>
        <taxon>Eukaryota</taxon>
        <taxon>Metazoa</taxon>
        <taxon>Chordata</taxon>
        <taxon>Craniata</taxon>
        <taxon>Vertebrata</taxon>
        <taxon>Euteleostomi</taxon>
        <taxon>Archelosauria</taxon>
        <taxon>Archosauria</taxon>
        <taxon>Dinosauria</taxon>
        <taxon>Saurischia</taxon>
        <taxon>Theropoda</taxon>
        <taxon>Coelurosauria</taxon>
        <taxon>Aves</taxon>
        <taxon>Neognathae</taxon>
        <taxon>Neoaves</taxon>
        <taxon>Telluraves</taxon>
        <taxon>Australaves</taxon>
        <taxon>Psittaciformes</taxon>
        <taxon>Psittaculidae</taxon>
        <taxon>Melopsittacus</taxon>
    </lineage>
</organism>
<dbReference type="PANTHER" id="PTHR12844:SF10">
    <property type="entry name" value="CONNECTOR ENHANCER OF KINASE SUPPRESSOR OF RAS 1"/>
    <property type="match status" value="1"/>
</dbReference>
<reference evidence="2" key="1">
    <citation type="submission" date="2020-03" db="EMBL/GenBank/DDBJ databases">
        <title>Melopsittacus undulatus (budgerigar) genome, bMelUnd1, maternal haplotype with Z.</title>
        <authorList>
            <person name="Gedman G."/>
            <person name="Mountcastle J."/>
            <person name="Haase B."/>
            <person name="Formenti G."/>
            <person name="Wright T."/>
            <person name="Apodaca J."/>
            <person name="Pelan S."/>
            <person name="Chow W."/>
            <person name="Rhie A."/>
            <person name="Howe K."/>
            <person name="Fedrigo O."/>
            <person name="Jarvis E.D."/>
        </authorList>
    </citation>
    <scope>NUCLEOTIDE SEQUENCE [LARGE SCALE GENOMIC DNA]</scope>
</reference>
<dbReference type="InterPro" id="IPR001849">
    <property type="entry name" value="PH_domain"/>
</dbReference>
<dbReference type="Gene3D" id="2.30.29.30">
    <property type="entry name" value="Pleckstrin-homology domain (PH domain)/Phosphotyrosine-binding domain (PTB)"/>
    <property type="match status" value="1"/>
</dbReference>
<dbReference type="SUPFAM" id="SSF50729">
    <property type="entry name" value="PH domain-like"/>
    <property type="match status" value="1"/>
</dbReference>
<evidence type="ECO:0000313" key="3">
    <source>
        <dbReference type="Proteomes" id="UP000694405"/>
    </source>
</evidence>
<dbReference type="InterPro" id="IPR051566">
    <property type="entry name" value="CNKSR"/>
</dbReference>
<dbReference type="SMART" id="SM00233">
    <property type="entry name" value="PH"/>
    <property type="match status" value="1"/>
</dbReference>
<proteinExistence type="predicted"/>
<evidence type="ECO:0000313" key="2">
    <source>
        <dbReference type="Ensembl" id="ENSMUNP00000023364.1"/>
    </source>
</evidence>
<reference evidence="2" key="2">
    <citation type="submission" date="2025-08" db="UniProtKB">
        <authorList>
            <consortium name="Ensembl"/>
        </authorList>
    </citation>
    <scope>IDENTIFICATION</scope>
</reference>
<dbReference type="PROSITE" id="PS50003">
    <property type="entry name" value="PH_DOMAIN"/>
    <property type="match status" value="1"/>
</dbReference>
<protein>
    <submittedName>
        <fullName evidence="2">Uncharacterized protein</fullName>
    </submittedName>
</protein>
<dbReference type="Proteomes" id="UP000694405">
    <property type="component" value="Chromosome 14"/>
</dbReference>
<name>A0A8V5H328_MELUD</name>
<feature type="region of interest" description="Disordered" evidence="1">
    <location>
        <begin position="491"/>
        <end position="516"/>
    </location>
</feature>
<reference evidence="2" key="3">
    <citation type="submission" date="2025-09" db="UniProtKB">
        <authorList>
            <consortium name="Ensembl"/>
        </authorList>
    </citation>
    <scope>IDENTIFICATION</scope>
</reference>
<sequence length="516" mass="57863">SGPDSALDPVTDEEAGEDKSLRLPREAVGQLAALPCYGRRGAEGVHGVQRLPWGRSCRVATRLSRRRVSCRDLGRVDCDGWLLKKKEHVGFMAHKWKRCWFVLKGHTLYWYHHPNDEKAVGLLNVATYDLESTREQKKKYVFQLCHQRHQPVPTSAGPIAQEPSGEDLECLMRSLKQGGVSLMGRQLTQEQYRRSFIRRSKNPLINAKVHMVRALQSTLKVGACGPLHPTEPPSPHRAPFTPQSPLHPIEHPSPHRAPFTPQSPLHPIEHPSPHRAPFTPQSPLHPTEHPSPHRAPFTPQSPLHPTEHPSPHRAPFTPQSPLHPTEHPSPHRAPFTPQSPLHPTEHPSPHRAPFTPQSPLQPTEHPSPHRAPLTPQSTLHPTEHPSPHRAPLTPQSTLHPTEHPSPHRAPFTPQSTLHPTEHPSPHRAPLTPQITLPVWGCPTSPPLSQQAKLLELQALEQLLSDAALTSESFSRWKQEHQELYQELQQGWTRRQGQDQDMGLGAERGLPQEGAEP</sequence>
<keyword evidence="3" id="KW-1185">Reference proteome</keyword>
<dbReference type="InterPro" id="IPR011993">
    <property type="entry name" value="PH-like_dom_sf"/>
</dbReference>
<evidence type="ECO:0000256" key="1">
    <source>
        <dbReference type="SAM" id="MobiDB-lite"/>
    </source>
</evidence>
<dbReference type="AlphaFoldDB" id="A0A8V5H328"/>